<dbReference type="CDD" id="cd02000">
    <property type="entry name" value="TPP_E1_PDC_ADC_BCADC"/>
    <property type="match status" value="1"/>
</dbReference>
<evidence type="ECO:0000256" key="4">
    <source>
        <dbReference type="RuleBase" id="RU365014"/>
    </source>
</evidence>
<name>A0ABT0QXS2_9MICO</name>
<dbReference type="EC" id="1.2.4.4" evidence="4"/>
<feature type="domain" description="Dehydrogenase E1 component" evidence="5">
    <location>
        <begin position="50"/>
        <end position="317"/>
    </location>
</feature>
<accession>A0ABT0QXS2</accession>
<evidence type="ECO:0000313" key="6">
    <source>
        <dbReference type="EMBL" id="MCL6422375.1"/>
    </source>
</evidence>
<sequence length="387" mass="42902">MSVFRTTIPENADDEPMVQLIAPDGTRTPHDELDAALAHLTAEDLRAYYRDMVMIRAADIEATSLQRQGQLGLWASALGQEAAQIGAGHAARTQDYLVPTYREHGIAWARGIEPWHLLDIWRGISHSSYDPYELRTHPYMLVLGAQVPQAVGYAMGLQRDGLVGTGDVETDTAVLTLFGDGTSSEGETSEGFTFAASFQTPTVFYTQNNQWAISVPSTVQSRVPLAQRSRGWGIPSVRIDGNDVLAVYATVRLALDAARSGGGPRYIEALTYRMAAHTTSDDDGRYRSADELSTWKGRDPIARLALHLRAIDEIDDAFMARCDEEGHDLSMQLHHHIHGLPDPDPVEIFHEVYAEPHALVQEEREQFLRYQAQFEDEAADDTEEAGK</sequence>
<keyword evidence="7" id="KW-1185">Reference proteome</keyword>
<organism evidence="6 7">
    <name type="scientific">Brachybacterium equifaecis</name>
    <dbReference type="NCBI Taxonomy" id="2910770"/>
    <lineage>
        <taxon>Bacteria</taxon>
        <taxon>Bacillati</taxon>
        <taxon>Actinomycetota</taxon>
        <taxon>Actinomycetes</taxon>
        <taxon>Micrococcales</taxon>
        <taxon>Dermabacteraceae</taxon>
        <taxon>Brachybacterium</taxon>
    </lineage>
</organism>
<evidence type="ECO:0000313" key="7">
    <source>
        <dbReference type="Proteomes" id="UP001203761"/>
    </source>
</evidence>
<dbReference type="InterPro" id="IPR050771">
    <property type="entry name" value="Alpha-ketoacid_DH_E1_comp"/>
</dbReference>
<keyword evidence="2 4" id="KW-0560">Oxidoreductase</keyword>
<comment type="caution">
    <text evidence="6">The sequence shown here is derived from an EMBL/GenBank/DDBJ whole genome shotgun (WGS) entry which is preliminary data.</text>
</comment>
<evidence type="ECO:0000256" key="2">
    <source>
        <dbReference type="ARBA" id="ARBA00023002"/>
    </source>
</evidence>
<dbReference type="RefSeq" id="WP_249736478.1">
    <property type="nucleotide sequence ID" value="NZ_JAKNCJ010000001.1"/>
</dbReference>
<dbReference type="Gene3D" id="3.40.50.970">
    <property type="match status" value="1"/>
</dbReference>
<comment type="similarity">
    <text evidence="4">Belongs to the BCKDHA family.</text>
</comment>
<proteinExistence type="inferred from homology"/>
<gene>
    <name evidence="6" type="ORF">Bequi_03080</name>
</gene>
<evidence type="ECO:0000256" key="3">
    <source>
        <dbReference type="ARBA" id="ARBA00023052"/>
    </source>
</evidence>
<comment type="catalytic activity">
    <reaction evidence="4">
        <text>N(6)-[(R)-lipoyl]-L-lysyl-[protein] + 3-methyl-2-oxobutanoate + H(+) = N(6)-[(R)-S(8)-2-methylpropanoyldihydrolipoyl]-L-lysyl-[protein] + CO2</text>
        <dbReference type="Rhea" id="RHEA:13457"/>
        <dbReference type="Rhea" id="RHEA-COMP:10474"/>
        <dbReference type="Rhea" id="RHEA-COMP:10497"/>
        <dbReference type="ChEBI" id="CHEBI:11851"/>
        <dbReference type="ChEBI" id="CHEBI:15378"/>
        <dbReference type="ChEBI" id="CHEBI:16526"/>
        <dbReference type="ChEBI" id="CHEBI:83099"/>
        <dbReference type="ChEBI" id="CHEBI:83142"/>
        <dbReference type="EC" id="1.2.4.4"/>
    </reaction>
</comment>
<dbReference type="SUPFAM" id="SSF52518">
    <property type="entry name" value="Thiamin diphosphate-binding fold (THDP-binding)"/>
    <property type="match status" value="1"/>
</dbReference>
<dbReference type="Pfam" id="PF00676">
    <property type="entry name" value="E1_dh"/>
    <property type="match status" value="1"/>
</dbReference>
<dbReference type="Proteomes" id="UP001203761">
    <property type="component" value="Unassembled WGS sequence"/>
</dbReference>
<dbReference type="PANTHER" id="PTHR43380:SF1">
    <property type="entry name" value="2-OXOISOVALERATE DEHYDROGENASE SUBUNIT ALPHA, MITOCHONDRIAL"/>
    <property type="match status" value="1"/>
</dbReference>
<comment type="function">
    <text evidence="4">The branched-chain alpha-keto dehydrogenase complex catalyzes the overall conversion of alpha-keto acids to acyl-CoA and CO(2). It contains multiple copies of three enzymatic components: branched-chain alpha-keto acid decarboxylase (E1), lipoamide acyltransferase (E2) and lipoamide dehydrogenase (E3).</text>
</comment>
<comment type="cofactor">
    <cofactor evidence="1 4">
        <name>thiamine diphosphate</name>
        <dbReference type="ChEBI" id="CHEBI:58937"/>
    </cofactor>
</comment>
<reference evidence="6" key="1">
    <citation type="submission" date="2022-02" db="EMBL/GenBank/DDBJ databases">
        <authorList>
            <person name="Lee M."/>
            <person name="Kim S.-J."/>
            <person name="Jung M.-Y."/>
        </authorList>
    </citation>
    <scope>NUCLEOTIDE SEQUENCE</scope>
    <source>
        <strain evidence="6">JHP9</strain>
    </source>
</reference>
<evidence type="ECO:0000256" key="1">
    <source>
        <dbReference type="ARBA" id="ARBA00001964"/>
    </source>
</evidence>
<keyword evidence="3 4" id="KW-0786">Thiamine pyrophosphate</keyword>
<protein>
    <recommendedName>
        <fullName evidence="4">2-oxoisovalerate dehydrogenase subunit alpha</fullName>
        <ecNumber evidence="4">1.2.4.4</ecNumber>
    </recommendedName>
    <alternativeName>
        <fullName evidence="4">Branched-chain alpha-keto acid dehydrogenase E1 component alpha chain</fullName>
    </alternativeName>
</protein>
<dbReference type="InterPro" id="IPR029061">
    <property type="entry name" value="THDP-binding"/>
</dbReference>
<dbReference type="InterPro" id="IPR001017">
    <property type="entry name" value="DH_E1"/>
</dbReference>
<dbReference type="EMBL" id="JAKNCJ010000001">
    <property type="protein sequence ID" value="MCL6422375.1"/>
    <property type="molecule type" value="Genomic_DNA"/>
</dbReference>
<dbReference type="PANTHER" id="PTHR43380">
    <property type="entry name" value="2-OXOISOVALERATE DEHYDROGENASE SUBUNIT ALPHA, MITOCHONDRIAL"/>
    <property type="match status" value="1"/>
</dbReference>
<evidence type="ECO:0000259" key="5">
    <source>
        <dbReference type="Pfam" id="PF00676"/>
    </source>
</evidence>